<dbReference type="PANTHER" id="PTHR13602">
    <property type="entry name" value="UPF0488 PROTEIN C8ORF33"/>
    <property type="match status" value="1"/>
</dbReference>
<name>A0ABP0GIH6_CLALP</name>
<accession>A0ABP0GIH6</accession>
<dbReference type="Proteomes" id="UP001642483">
    <property type="component" value="Unassembled WGS sequence"/>
</dbReference>
<gene>
    <name evidence="3" type="ORF">CVLEPA_LOCUS23275</name>
</gene>
<dbReference type="EMBL" id="CAWYQH010000119">
    <property type="protein sequence ID" value="CAK8690691.1"/>
    <property type="molecule type" value="Genomic_DNA"/>
</dbReference>
<comment type="similarity">
    <text evidence="1">Belongs to the UPF0488 family.</text>
</comment>
<feature type="compositionally biased region" description="Basic and acidic residues" evidence="2">
    <location>
        <begin position="128"/>
        <end position="137"/>
    </location>
</feature>
<dbReference type="PANTHER" id="PTHR13602:SF2">
    <property type="entry name" value="UPF0488 PROTEIN C8ORF33"/>
    <property type="match status" value="1"/>
</dbReference>
<evidence type="ECO:0000313" key="3">
    <source>
        <dbReference type="EMBL" id="CAK8690691.1"/>
    </source>
</evidence>
<dbReference type="InterPro" id="IPR029274">
    <property type="entry name" value="DUF4615"/>
</dbReference>
<proteinExistence type="inferred from homology"/>
<protein>
    <submittedName>
        <fullName evidence="3">Uncharacterized protein</fullName>
    </submittedName>
</protein>
<evidence type="ECO:0000256" key="2">
    <source>
        <dbReference type="SAM" id="MobiDB-lite"/>
    </source>
</evidence>
<organism evidence="3 4">
    <name type="scientific">Clavelina lepadiformis</name>
    <name type="common">Light-bulb sea squirt</name>
    <name type="synonym">Ascidia lepadiformis</name>
    <dbReference type="NCBI Taxonomy" id="159417"/>
    <lineage>
        <taxon>Eukaryota</taxon>
        <taxon>Metazoa</taxon>
        <taxon>Chordata</taxon>
        <taxon>Tunicata</taxon>
        <taxon>Ascidiacea</taxon>
        <taxon>Aplousobranchia</taxon>
        <taxon>Clavelinidae</taxon>
        <taxon>Clavelina</taxon>
    </lineage>
</organism>
<comment type="caution">
    <text evidence="3">The sequence shown here is derived from an EMBL/GenBank/DDBJ whole genome shotgun (WGS) entry which is preliminary data.</text>
</comment>
<feature type="region of interest" description="Disordered" evidence="2">
    <location>
        <begin position="128"/>
        <end position="147"/>
    </location>
</feature>
<keyword evidence="4" id="KW-1185">Reference proteome</keyword>
<evidence type="ECO:0000256" key="1">
    <source>
        <dbReference type="ARBA" id="ARBA00005707"/>
    </source>
</evidence>
<sequence length="202" mass="23462">MNDQIREDFHKEVNWCIEQLRMGMFTKNPSKQQVQECERVIRILTSSKAPLVKKRQAMRQMFGDYRKKIEAEERKWHEAMMKQMQALKISNVEDITGTFLKQSATHSMSSTGSGRRNSSIDDLQEKLFEDPSEKNTDNNETNRSINRKIADERQQAICLTTITMQLPLDYLQAIDVANAEVFIYDPLGREKIIAPLITTNFT</sequence>
<evidence type="ECO:0000313" key="4">
    <source>
        <dbReference type="Proteomes" id="UP001642483"/>
    </source>
</evidence>
<dbReference type="Pfam" id="PF15393">
    <property type="entry name" value="DUF4615"/>
    <property type="match status" value="1"/>
</dbReference>
<reference evidence="3 4" key="1">
    <citation type="submission" date="2024-02" db="EMBL/GenBank/DDBJ databases">
        <authorList>
            <person name="Daric V."/>
            <person name="Darras S."/>
        </authorList>
    </citation>
    <scope>NUCLEOTIDE SEQUENCE [LARGE SCALE GENOMIC DNA]</scope>
</reference>